<keyword evidence="3" id="KW-1185">Reference proteome</keyword>
<comment type="caution">
    <text evidence="2">The sequence shown here is derived from an EMBL/GenBank/DDBJ whole genome shotgun (WGS) entry which is preliminary data.</text>
</comment>
<keyword evidence="1" id="KW-0812">Transmembrane</keyword>
<dbReference type="AlphaFoldDB" id="A0A2V1GVX7"/>
<sequence>MMINVTTPALLFPAISLLLLAYTNRFLTIANLLRSLKDKYTDTRSAMVLQQIKQLRYRVNLIRGMQLMGSLSFFFCVVTMLLIFIDQALLGEWVFGFSLVLLLLSLALSVMEIHISVNAINSELSELEKDLRSKRRKVKALQK</sequence>
<protein>
    <submittedName>
        <fullName evidence="2">DUF2721 domain-containing protein</fullName>
    </submittedName>
</protein>
<feature type="transmembrane region" description="Helical" evidence="1">
    <location>
        <begin position="92"/>
        <end position="111"/>
    </location>
</feature>
<proteinExistence type="predicted"/>
<dbReference type="EMBL" id="QDDL01000002">
    <property type="protein sequence ID" value="PVZ70478.1"/>
    <property type="molecule type" value="Genomic_DNA"/>
</dbReference>
<name>A0A2V1GVX7_9GAMM</name>
<evidence type="ECO:0000256" key="1">
    <source>
        <dbReference type="SAM" id="Phobius"/>
    </source>
</evidence>
<organism evidence="2 3">
    <name type="scientific">Pelagibaculum spongiae</name>
    <dbReference type="NCBI Taxonomy" id="2080658"/>
    <lineage>
        <taxon>Bacteria</taxon>
        <taxon>Pseudomonadati</taxon>
        <taxon>Pseudomonadota</taxon>
        <taxon>Gammaproteobacteria</taxon>
        <taxon>Oceanospirillales</taxon>
        <taxon>Pelagibaculum</taxon>
    </lineage>
</organism>
<accession>A0A2V1GVX7</accession>
<keyword evidence="1" id="KW-0472">Membrane</keyword>
<evidence type="ECO:0000313" key="2">
    <source>
        <dbReference type="EMBL" id="PVZ70478.1"/>
    </source>
</evidence>
<gene>
    <name evidence="2" type="ORF">DC094_07805</name>
</gene>
<dbReference type="RefSeq" id="WP_116686551.1">
    <property type="nucleotide sequence ID" value="NZ_CAWNYD010000002.1"/>
</dbReference>
<dbReference type="InterPro" id="IPR021279">
    <property type="entry name" value="DUF2721"/>
</dbReference>
<dbReference type="Proteomes" id="UP000244906">
    <property type="component" value="Unassembled WGS sequence"/>
</dbReference>
<reference evidence="2 3" key="1">
    <citation type="submission" date="2018-04" db="EMBL/GenBank/DDBJ databases">
        <title>Thalassorhabdus spongiae gen. nov., sp. nov., isolated from a marine sponge in South-West Iceland.</title>
        <authorList>
            <person name="Knobloch S."/>
            <person name="Daussin A."/>
            <person name="Johannsson R."/>
            <person name="Marteinsson V.T."/>
        </authorList>
    </citation>
    <scope>NUCLEOTIDE SEQUENCE [LARGE SCALE GENOMIC DNA]</scope>
    <source>
        <strain evidence="2 3">Hp12</strain>
    </source>
</reference>
<dbReference type="OrthoDB" id="9813525at2"/>
<evidence type="ECO:0000313" key="3">
    <source>
        <dbReference type="Proteomes" id="UP000244906"/>
    </source>
</evidence>
<keyword evidence="1" id="KW-1133">Transmembrane helix</keyword>
<dbReference type="Pfam" id="PF11026">
    <property type="entry name" value="DUF2721"/>
    <property type="match status" value="1"/>
</dbReference>
<feature type="transmembrane region" description="Helical" evidence="1">
    <location>
        <begin position="65"/>
        <end position="85"/>
    </location>
</feature>